<sequence>MEAFEAVEDIYESAKSKGEEWSGLFLNLTSDGKFRIEFYYDATPLLDGDSNLVKEKMGL</sequence>
<evidence type="ECO:0008006" key="3">
    <source>
        <dbReference type="Google" id="ProtNLM"/>
    </source>
</evidence>
<accession>A0A1H1WPE9</accession>
<dbReference type="Pfam" id="PF04634">
    <property type="entry name" value="YezG-like"/>
    <property type="match status" value="1"/>
</dbReference>
<dbReference type="InterPro" id="IPR036170">
    <property type="entry name" value="YezG-like_sf"/>
</dbReference>
<dbReference type="Gene3D" id="3.30.500.20">
    <property type="entry name" value="BH3703-like domains"/>
    <property type="match status" value="1"/>
</dbReference>
<proteinExistence type="predicted"/>
<dbReference type="InterPro" id="IPR006728">
    <property type="entry name" value="YezG-like"/>
</dbReference>
<organism evidence="1 2">
    <name type="scientific">Halopseudomonas sabulinigri</name>
    <dbReference type="NCBI Taxonomy" id="472181"/>
    <lineage>
        <taxon>Bacteria</taxon>
        <taxon>Pseudomonadati</taxon>
        <taxon>Pseudomonadota</taxon>
        <taxon>Gammaproteobacteria</taxon>
        <taxon>Pseudomonadales</taxon>
        <taxon>Pseudomonadaceae</taxon>
        <taxon>Halopseudomonas</taxon>
    </lineage>
</organism>
<dbReference type="SUPFAM" id="SSF160424">
    <property type="entry name" value="BH3703-like"/>
    <property type="match status" value="1"/>
</dbReference>
<evidence type="ECO:0000313" key="2">
    <source>
        <dbReference type="Proteomes" id="UP000243413"/>
    </source>
</evidence>
<reference evidence="2" key="1">
    <citation type="submission" date="2016-10" db="EMBL/GenBank/DDBJ databases">
        <authorList>
            <person name="Varghese N."/>
            <person name="Submissions S."/>
        </authorList>
    </citation>
    <scope>NUCLEOTIDE SEQUENCE [LARGE SCALE GENOMIC DNA]</scope>
    <source>
        <strain evidence="2">JCM 14963</strain>
    </source>
</reference>
<dbReference type="EMBL" id="LT629763">
    <property type="protein sequence ID" value="SDS99013.1"/>
    <property type="molecule type" value="Genomic_DNA"/>
</dbReference>
<name>A0A1H1WPE9_9GAMM</name>
<dbReference type="AlphaFoldDB" id="A0A1H1WPE9"/>
<dbReference type="Proteomes" id="UP000243413">
    <property type="component" value="Chromosome I"/>
</dbReference>
<gene>
    <name evidence="1" type="ORF">SAMN05216271_3289</name>
</gene>
<evidence type="ECO:0000313" key="1">
    <source>
        <dbReference type="EMBL" id="SDS99013.1"/>
    </source>
</evidence>
<protein>
    <recommendedName>
        <fullName evidence="3">DUF600 family protein</fullName>
    </recommendedName>
</protein>